<evidence type="ECO:0000256" key="6">
    <source>
        <dbReference type="ARBA" id="ARBA00046387"/>
    </source>
</evidence>
<keyword evidence="7" id="KW-0999">Mitochondrion inner membrane</keyword>
<keyword evidence="7" id="KW-0496">Mitochondrion</keyword>
<organism evidence="10 11">
    <name type="scientific">Adineta ricciae</name>
    <name type="common">Rotifer</name>
    <dbReference type="NCBI Taxonomy" id="249248"/>
    <lineage>
        <taxon>Eukaryota</taxon>
        <taxon>Metazoa</taxon>
        <taxon>Spiralia</taxon>
        <taxon>Gnathifera</taxon>
        <taxon>Rotifera</taxon>
        <taxon>Eurotatoria</taxon>
        <taxon>Bdelloidea</taxon>
        <taxon>Adinetida</taxon>
        <taxon>Adinetidae</taxon>
        <taxon>Adineta</taxon>
    </lineage>
</organism>
<dbReference type="InterPro" id="IPR029063">
    <property type="entry name" value="SAM-dependent_MTases_sf"/>
</dbReference>
<dbReference type="PANTHER" id="PTHR44157">
    <property type="entry name" value="DNAJ HOMOLOG SUBFAMILY C MEMBER 11"/>
    <property type="match status" value="1"/>
</dbReference>
<evidence type="ECO:0000256" key="3">
    <source>
        <dbReference type="ARBA" id="ARBA00022688"/>
    </source>
</evidence>
<dbReference type="GO" id="GO:0032259">
    <property type="term" value="P:methylation"/>
    <property type="evidence" value="ECO:0007669"/>
    <property type="project" value="UniProtKB-KW"/>
</dbReference>
<dbReference type="Pfam" id="PF01209">
    <property type="entry name" value="Ubie_methyltran"/>
    <property type="match status" value="1"/>
</dbReference>
<dbReference type="Gene3D" id="1.10.287.110">
    <property type="entry name" value="DnaJ domain"/>
    <property type="match status" value="1"/>
</dbReference>
<feature type="region of interest" description="Disordered" evidence="8">
    <location>
        <begin position="422"/>
        <end position="441"/>
    </location>
</feature>
<keyword evidence="2 7" id="KW-0808">Transferase</keyword>
<dbReference type="PROSITE" id="PS50076">
    <property type="entry name" value="DNAJ_2"/>
    <property type="match status" value="1"/>
</dbReference>
<dbReference type="SUPFAM" id="SSF53335">
    <property type="entry name" value="S-adenosyl-L-methionine-dependent methyltransferases"/>
    <property type="match status" value="1"/>
</dbReference>
<dbReference type="PANTHER" id="PTHR44157:SF1">
    <property type="entry name" value="DNAJ HOMOLOG SUBFAMILY C MEMBER 11"/>
    <property type="match status" value="1"/>
</dbReference>
<dbReference type="GO" id="GO:0008425">
    <property type="term" value="F:2-methoxy-6-polyprenyl-1,4-benzoquinol methyltransferase activity"/>
    <property type="evidence" value="ECO:0007669"/>
    <property type="project" value="UniProtKB-UniRule"/>
</dbReference>
<feature type="binding site" evidence="7">
    <location>
        <position position="632"/>
    </location>
    <ligand>
        <name>S-adenosyl-L-methionine</name>
        <dbReference type="ChEBI" id="CHEBI:59789"/>
    </ligand>
</feature>
<dbReference type="PROSITE" id="PS01183">
    <property type="entry name" value="UBIE_1"/>
    <property type="match status" value="1"/>
</dbReference>
<dbReference type="GO" id="GO:0031314">
    <property type="term" value="C:extrinsic component of mitochondrial inner membrane"/>
    <property type="evidence" value="ECO:0007669"/>
    <property type="project" value="UniProtKB-UniRule"/>
</dbReference>
<dbReference type="FunFam" id="3.40.50.150:FF:000064">
    <property type="entry name" value="2-methoxy-6-polyprenyl-1,4-benzoquinol methylase, mitochondrial"/>
    <property type="match status" value="1"/>
</dbReference>
<dbReference type="EMBL" id="CAJNOR010003272">
    <property type="protein sequence ID" value="CAF1396485.1"/>
    <property type="molecule type" value="Genomic_DNA"/>
</dbReference>
<dbReference type="AlphaFoldDB" id="A0A815KZI2"/>
<comment type="pathway">
    <text evidence="7">Cofactor biosynthesis; ubiquinone biosynthesis.</text>
</comment>
<feature type="domain" description="J" evidence="9">
    <location>
        <begin position="21"/>
        <end position="89"/>
    </location>
</feature>
<evidence type="ECO:0000313" key="10">
    <source>
        <dbReference type="EMBL" id="CAF1396485.1"/>
    </source>
</evidence>
<keyword evidence="11" id="KW-1185">Reference proteome</keyword>
<dbReference type="CDD" id="cd06257">
    <property type="entry name" value="DnaJ"/>
    <property type="match status" value="1"/>
</dbReference>
<dbReference type="InterPro" id="IPR036869">
    <property type="entry name" value="J_dom_sf"/>
</dbReference>
<dbReference type="Gene3D" id="3.40.50.150">
    <property type="entry name" value="Vaccinia Virus protein VP39"/>
    <property type="match status" value="1"/>
</dbReference>
<dbReference type="InterPro" id="IPR023576">
    <property type="entry name" value="UbiE/COQ5_MeTrFase_CS"/>
</dbReference>
<evidence type="ECO:0000256" key="8">
    <source>
        <dbReference type="SAM" id="MobiDB-lite"/>
    </source>
</evidence>
<keyword evidence="3 7" id="KW-0831">Ubiquinone biosynthesis</keyword>
<dbReference type="UniPathway" id="UPA00232"/>
<dbReference type="InterPro" id="IPR055225">
    <property type="entry name" value="DNAJC11-like_beta-barrel"/>
</dbReference>
<evidence type="ECO:0000313" key="11">
    <source>
        <dbReference type="Proteomes" id="UP000663828"/>
    </source>
</evidence>
<dbReference type="PROSITE" id="PS01184">
    <property type="entry name" value="UBIE_2"/>
    <property type="match status" value="1"/>
</dbReference>
<accession>A0A815KZI2</accession>
<keyword evidence="1 7" id="KW-0489">Methyltransferase</keyword>
<dbReference type="Pfam" id="PF22774">
    <property type="entry name" value="DNAJC11_beta-barrel"/>
    <property type="match status" value="1"/>
</dbReference>
<dbReference type="InterPro" id="IPR024586">
    <property type="entry name" value="DnaJ-like_C11_C"/>
</dbReference>
<gene>
    <name evidence="10" type="ORF">XAT740_LOCUS33897</name>
</gene>
<dbReference type="CDD" id="cd02440">
    <property type="entry name" value="AdoMet_MTases"/>
    <property type="match status" value="1"/>
</dbReference>
<evidence type="ECO:0000259" key="9">
    <source>
        <dbReference type="PROSITE" id="PS50076"/>
    </source>
</evidence>
<name>A0A815KZI2_ADIRI</name>
<evidence type="ECO:0000256" key="7">
    <source>
        <dbReference type="HAMAP-Rule" id="MF_03191"/>
    </source>
</evidence>
<dbReference type="SUPFAM" id="SSF46565">
    <property type="entry name" value="Chaperone J-domain"/>
    <property type="match status" value="1"/>
</dbReference>
<evidence type="ECO:0000256" key="1">
    <source>
        <dbReference type="ARBA" id="ARBA00022603"/>
    </source>
</evidence>
<dbReference type="Pfam" id="PF11875">
    <property type="entry name" value="DnaJ-like_C11_C"/>
    <property type="match status" value="1"/>
</dbReference>
<comment type="catalytic activity">
    <reaction evidence="7">
        <text>a 2-methoxy-6-(all-trans-polyprenyl)benzene-1,4-diol + S-adenosyl-L-methionine = a 5-methoxy-2-methyl-3-(all-trans-polyprenyl)benzene-1,4-diol + S-adenosyl-L-homocysteine + H(+)</text>
        <dbReference type="Rhea" id="RHEA:28286"/>
        <dbReference type="Rhea" id="RHEA-COMP:10858"/>
        <dbReference type="Rhea" id="RHEA-COMP:10859"/>
        <dbReference type="ChEBI" id="CHEBI:15378"/>
        <dbReference type="ChEBI" id="CHEBI:57856"/>
        <dbReference type="ChEBI" id="CHEBI:59789"/>
        <dbReference type="ChEBI" id="CHEBI:84166"/>
        <dbReference type="ChEBI" id="CHEBI:84167"/>
        <dbReference type="EC" id="2.1.1.201"/>
    </reaction>
</comment>
<dbReference type="InterPro" id="IPR001623">
    <property type="entry name" value="DnaJ_domain"/>
</dbReference>
<dbReference type="SMART" id="SM00271">
    <property type="entry name" value="DnaJ"/>
    <property type="match status" value="1"/>
</dbReference>
<dbReference type="PRINTS" id="PR00625">
    <property type="entry name" value="JDOMAIN"/>
</dbReference>
<evidence type="ECO:0000256" key="2">
    <source>
        <dbReference type="ARBA" id="ARBA00022679"/>
    </source>
</evidence>
<reference evidence="10" key="1">
    <citation type="submission" date="2021-02" db="EMBL/GenBank/DDBJ databases">
        <authorList>
            <person name="Nowell W R."/>
        </authorList>
    </citation>
    <scope>NUCLEOTIDE SEQUENCE</scope>
</reference>
<dbReference type="InterPro" id="IPR052243">
    <property type="entry name" value="Mito_inner_membrane_organizer"/>
</dbReference>
<dbReference type="EC" id="2.1.1.201" evidence="7"/>
<protein>
    <recommendedName>
        <fullName evidence="7">2-methoxy-6-polyprenyl-1,4-benzoquinol methylase, mitochondrial</fullName>
        <ecNumber evidence="7">2.1.1.201</ecNumber>
    </recommendedName>
    <alternativeName>
        <fullName evidence="7">Ubiquinone biosynthesis methyltransferase COQ5</fullName>
    </alternativeName>
</protein>
<feature type="binding site" evidence="7">
    <location>
        <begin position="713"/>
        <end position="714"/>
    </location>
    <ligand>
        <name>S-adenosyl-L-methionine</name>
        <dbReference type="ChEBI" id="CHEBI:59789"/>
    </ligand>
</feature>
<keyword evidence="5" id="KW-0143">Chaperone</keyword>
<comment type="caution">
    <text evidence="7">Lacks conserved residue(s) required for the propagation of feature annotation.</text>
</comment>
<proteinExistence type="inferred from homology"/>
<dbReference type="Pfam" id="PF00226">
    <property type="entry name" value="DnaJ"/>
    <property type="match status" value="1"/>
</dbReference>
<comment type="similarity">
    <text evidence="7">Belongs to the class I-like SAM-binding methyltransferase superfamily. MenG/UbiE family.</text>
</comment>
<evidence type="ECO:0000256" key="5">
    <source>
        <dbReference type="ARBA" id="ARBA00023186"/>
    </source>
</evidence>
<feature type="binding site" evidence="7">
    <location>
        <position position="685"/>
    </location>
    <ligand>
        <name>S-adenosyl-L-methionine</name>
        <dbReference type="ChEBI" id="CHEBI:59789"/>
    </ligand>
</feature>
<comment type="subunit">
    <text evidence="6">Component of a multi-subunit COQ enzyme complex, composed of at least COQ3, COQ4, COQ5, COQ6, COQ7 and COQ9. Interacts with PYURF; the interaction is direct, stabilizes COQ5 protein and associates PYURF with COQ enzyme complex.</text>
</comment>
<dbReference type="HAMAP" id="MF_01813">
    <property type="entry name" value="MenG_UbiE_methyltr"/>
    <property type="match status" value="1"/>
</dbReference>
<sequence>MASDGSDPYSNSLDRNDTERDLYGVLHISKDADTIAIQQAYRRLTLLYHPDKHTDPRLKQIAMDLFIQVKKAYDIINNPQKRAIYDALGMKGLKEEEWEIISRMKTAREILEEYERLAKEREERRLKQMTNTASSVHSTIDLTDMFNQIQSSNENEEFSPDFKITEFTIEESIDIPITSQDTAMISAVATTRNQHGTGSLTASFRHLLPDLSWFRMDLTCSQRPHLGLRYFRRITQKFHASVATTFSFIGGRRAIATPGFVFSITYQLSHHLTSSLQWKTGRGSFMKGALQYDNQKWAISSAVQLGIVNTFATIDGAYRFPGVCNLRFSLKMFVFGPWIEYGIDRQLTKYTHGSATVAISAKMGVLLRLKFNRGSQVFTIPLPLSKEILPSAIFYATVTPVLAYFILDRFIIQPYIRLEQEREQKRRDDEARENQDERRREAMNAQEVLRSLVEQVKEKEGPQGLLILRAHYGHLTSVMNESSIKMIDVTIPLQTLVKDSTLKIETTVSKSNLTGFYDPCIGDEKSLFIKYSFHSQIHTVTYKDTDPVLLPNRTLFRTHSTTSNTTTNFGYDQVPEAEKQARVNQVFSSVADKYDLMNDVMSFGIHRIWKDYFIRVVRPDPQWNYIDVAGGTGDIAFRYLKEIDRYQSPSQIPTSATPETPTHTYMAESLEQTRIRPTSKCVVADINPQMLAVGKQRAIDNNFHDRIQWIEANAEELPFENEQFDVYTIAFGIRNCTHIDRVVSEAHRVLKKGGRFLCLEFSQVNNTLLRYFYDQYSKTFIPPMGQIIANDWKSYQYLIESIRVFPKQTEFADLIRSCQFRYVTYENLSFGVAAIHSGYKL</sequence>
<dbReference type="InterPro" id="IPR004033">
    <property type="entry name" value="UbiE/COQ5_MeTrFase"/>
</dbReference>
<dbReference type="NCBIfam" id="TIGR01934">
    <property type="entry name" value="MenG_MenH_UbiE"/>
    <property type="match status" value="1"/>
</dbReference>
<dbReference type="GO" id="GO:0042407">
    <property type="term" value="P:cristae formation"/>
    <property type="evidence" value="ECO:0007669"/>
    <property type="project" value="TreeGrafter"/>
</dbReference>
<evidence type="ECO:0000256" key="4">
    <source>
        <dbReference type="ARBA" id="ARBA00022691"/>
    </source>
</evidence>
<keyword evidence="4 7" id="KW-0949">S-adenosyl-L-methionine</keyword>
<comment type="function">
    <text evidence="7">Methyltransferase required for the conversion of 2-polyprenyl-6-methoxy-1,4-benzoquinol (DDMQH2) to 2-polyprenyl-3-methyl-6-methoxy-1,4-benzoquinol (DMQH2).</text>
</comment>
<comment type="subcellular location">
    <subcellularLocation>
        <location evidence="7">Mitochondrion inner membrane</location>
        <topology evidence="7">Peripheral membrane protein</topology>
        <orientation evidence="7">Matrix side</orientation>
    </subcellularLocation>
</comment>
<dbReference type="PROSITE" id="PS51608">
    <property type="entry name" value="SAM_MT_UBIE"/>
    <property type="match status" value="1"/>
</dbReference>
<keyword evidence="7" id="KW-0472">Membrane</keyword>
<dbReference type="Proteomes" id="UP000663828">
    <property type="component" value="Unassembled WGS sequence"/>
</dbReference>
<comment type="caution">
    <text evidence="10">The sequence shown here is derived from an EMBL/GenBank/DDBJ whole genome shotgun (WGS) entry which is preliminary data.</text>
</comment>